<dbReference type="SUPFAM" id="SSF69917">
    <property type="entry name" value="OMPT-like"/>
    <property type="match status" value="1"/>
</dbReference>
<organism evidence="3 4">
    <name type="scientific">Pedobacter cryoconitis</name>
    <dbReference type="NCBI Taxonomy" id="188932"/>
    <lineage>
        <taxon>Bacteria</taxon>
        <taxon>Pseudomonadati</taxon>
        <taxon>Bacteroidota</taxon>
        <taxon>Sphingobacteriia</taxon>
        <taxon>Sphingobacteriales</taxon>
        <taxon>Sphingobacteriaceae</taxon>
        <taxon>Pedobacter</taxon>
    </lineage>
</organism>
<dbReference type="EMBL" id="CP014504">
    <property type="protein sequence ID" value="AMP98400.1"/>
    <property type="molecule type" value="Genomic_DNA"/>
</dbReference>
<dbReference type="Gene3D" id="2.40.128.90">
    <property type="entry name" value="OMPT-like"/>
    <property type="match status" value="1"/>
</dbReference>
<dbReference type="KEGG" id="pcm:AY601_1483"/>
<dbReference type="GO" id="GO:0004190">
    <property type="term" value="F:aspartic-type endopeptidase activity"/>
    <property type="evidence" value="ECO:0007669"/>
    <property type="project" value="InterPro"/>
</dbReference>
<reference evidence="3 4" key="1">
    <citation type="submission" date="2016-03" db="EMBL/GenBank/DDBJ databases">
        <title>Complete genome sequence of Pedobacter cryoconitis PAMC 27485.</title>
        <authorList>
            <person name="Lee J."/>
            <person name="Kim O.-S."/>
        </authorList>
    </citation>
    <scope>NUCLEOTIDE SEQUENCE [LARGE SCALE GENOMIC DNA]</scope>
    <source>
        <strain evidence="3 4">PAMC 27485</strain>
    </source>
</reference>
<dbReference type="Pfam" id="PF17251">
    <property type="entry name" value="Pom"/>
    <property type="match status" value="1"/>
</dbReference>
<keyword evidence="1" id="KW-0732">Signal</keyword>
<evidence type="ECO:0000259" key="2">
    <source>
        <dbReference type="Pfam" id="PF17251"/>
    </source>
</evidence>
<evidence type="ECO:0000313" key="4">
    <source>
        <dbReference type="Proteomes" id="UP000071561"/>
    </source>
</evidence>
<protein>
    <recommendedName>
        <fullName evidence="2">Protochlamydia outer membrane protein domain-containing protein</fullName>
    </recommendedName>
</protein>
<feature type="signal peptide" evidence="1">
    <location>
        <begin position="1"/>
        <end position="18"/>
    </location>
</feature>
<accession>A0A127VB13</accession>
<evidence type="ECO:0000256" key="1">
    <source>
        <dbReference type="SAM" id="SignalP"/>
    </source>
</evidence>
<dbReference type="Proteomes" id="UP000071561">
    <property type="component" value="Chromosome"/>
</dbReference>
<dbReference type="InterPro" id="IPR053724">
    <property type="entry name" value="OMP_A26_sf"/>
</dbReference>
<name>A0A127VB13_9SPHI</name>
<dbReference type="OrthoDB" id="5566985at2"/>
<evidence type="ECO:0000313" key="3">
    <source>
        <dbReference type="EMBL" id="AMP98400.1"/>
    </source>
</evidence>
<feature type="domain" description="Protochlamydia outer membrane protein" evidence="2">
    <location>
        <begin position="42"/>
        <end position="304"/>
    </location>
</feature>
<dbReference type="AlphaFoldDB" id="A0A127VB13"/>
<gene>
    <name evidence="3" type="ORF">AY601_1483</name>
</gene>
<dbReference type="PATRIC" id="fig|188932.3.peg.1545"/>
<dbReference type="InterPro" id="IPR020080">
    <property type="entry name" value="OM_adhesin/peptidase_omptin"/>
</dbReference>
<keyword evidence="4" id="KW-1185">Reference proteome</keyword>
<sequence length="307" mass="33938" precursor="true">MKLCMFLFLLTIAISARSQSGTNYSKGTTEKNTIELQVYGAYSTADFDWSIAGNSLGQNPNVLSEVKWKNIKGPGMGLDIRLNIWSPIFLKVNYQRNSIKSGKVSDTDYAADDRMNPGYQANLNSNEGFSYHYAVAGGYEFKLNPLLKLSPFAGYLKSAQHLHLKDFKEETDPAIKTLNSTYQANWTGPMIGIEANLRLGNQLSIHAMLNYKQLKYNATADWNLIDAFVHPVSFRHTANGNGTDGFLQINFRFNPVLSVFIRGNYSYANTGKGTDELFLADGQEVQSQFNGATRHGTGLAAGLGLSL</sequence>
<feature type="chain" id="PRO_5007280322" description="Protochlamydia outer membrane protein domain-containing protein" evidence="1">
    <location>
        <begin position="19"/>
        <end position="307"/>
    </location>
</feature>
<proteinExistence type="predicted"/>
<dbReference type="InterPro" id="IPR035163">
    <property type="entry name" value="Pom"/>
</dbReference>